<dbReference type="InterPro" id="IPR002110">
    <property type="entry name" value="Ankyrin_rpt"/>
</dbReference>
<keyword evidence="1" id="KW-0040">ANK repeat</keyword>
<evidence type="ECO:0000313" key="3">
    <source>
        <dbReference type="Proteomes" id="UP000054337"/>
    </source>
</evidence>
<sequence length="460" mass="52189">MDPLSVTASILTLITVAGSIIQHLDHMKSRMDPQAEFIAILNTLTDLQTTLTVVRDEDDALRNSKTPAARLAYNTLPETIGKLETYLDQLTQFAHANLLRNGKGLSRLGLSTRRKKELAEIREKISDAHRNLQLVLLSVNLRRNRELLSRIEEVAIVHSKNHAETSASLNRISDQLKSVRIHEENDLETYQCPQENIRSILVQSVYDNSNEPSTQLRITTNLPTKACEWICNCQCHVRTQYQTPQWLSATIGTLFYSSTSTPSLDVRPCNVPSCSRSHPSSSSRVTYYFPTWMLRTALVFSTWSNLKGKNSSWVVKVPRKIPYNDPVWNYVHQGDIDAIKGLLENREVSPYDIAPDGSSILHWARNDWQLEICSLLTAMGADWDLRTDREAWAEILLNRRYNAGVVKLRDLIGPEDSYDLHLSPLHRIIGGLSAVDLESQIDLDPLRIEDRDWLGATPLM</sequence>
<dbReference type="SUPFAM" id="SSF48403">
    <property type="entry name" value="Ankyrin repeat"/>
    <property type="match status" value="1"/>
</dbReference>
<dbReference type="GeneID" id="26254201"/>
<name>W7E2J7_BIPV3</name>
<gene>
    <name evidence="2" type="ORF">COCVIDRAFT_28777</name>
</gene>
<accession>W7E2J7</accession>
<evidence type="ECO:0000256" key="1">
    <source>
        <dbReference type="PROSITE-ProRule" id="PRU00023"/>
    </source>
</evidence>
<protein>
    <submittedName>
        <fullName evidence="2">Uncharacterized protein</fullName>
    </submittedName>
</protein>
<organism evidence="2 3">
    <name type="scientific">Bipolaris victoriae (strain FI3)</name>
    <name type="common">Victoria blight of oats agent</name>
    <name type="synonym">Cochliobolus victoriae</name>
    <dbReference type="NCBI Taxonomy" id="930091"/>
    <lineage>
        <taxon>Eukaryota</taxon>
        <taxon>Fungi</taxon>
        <taxon>Dikarya</taxon>
        <taxon>Ascomycota</taxon>
        <taxon>Pezizomycotina</taxon>
        <taxon>Dothideomycetes</taxon>
        <taxon>Pleosporomycetidae</taxon>
        <taxon>Pleosporales</taxon>
        <taxon>Pleosporineae</taxon>
        <taxon>Pleosporaceae</taxon>
        <taxon>Bipolaris</taxon>
    </lineage>
</organism>
<feature type="repeat" description="ANK" evidence="1">
    <location>
        <begin position="356"/>
        <end position="388"/>
    </location>
</feature>
<dbReference type="EMBL" id="KI968765">
    <property type="protein sequence ID" value="EUN24583.1"/>
    <property type="molecule type" value="Genomic_DNA"/>
</dbReference>
<evidence type="ECO:0000313" key="2">
    <source>
        <dbReference type="EMBL" id="EUN24583.1"/>
    </source>
</evidence>
<reference evidence="2 3" key="1">
    <citation type="journal article" date="2013" name="PLoS Genet.">
        <title>Comparative genome structure, secondary metabolite, and effector coding capacity across Cochliobolus pathogens.</title>
        <authorList>
            <person name="Condon B.J."/>
            <person name="Leng Y."/>
            <person name="Wu D."/>
            <person name="Bushley K.E."/>
            <person name="Ohm R.A."/>
            <person name="Otillar R."/>
            <person name="Martin J."/>
            <person name="Schackwitz W."/>
            <person name="Grimwood J."/>
            <person name="MohdZainudin N."/>
            <person name="Xue C."/>
            <person name="Wang R."/>
            <person name="Manning V.A."/>
            <person name="Dhillon B."/>
            <person name="Tu Z.J."/>
            <person name="Steffenson B.J."/>
            <person name="Salamov A."/>
            <person name="Sun H."/>
            <person name="Lowry S."/>
            <person name="LaButti K."/>
            <person name="Han J."/>
            <person name="Copeland A."/>
            <person name="Lindquist E."/>
            <person name="Barry K."/>
            <person name="Schmutz J."/>
            <person name="Baker S.E."/>
            <person name="Ciuffetti L.M."/>
            <person name="Grigoriev I.V."/>
            <person name="Zhong S."/>
            <person name="Turgeon B.G."/>
        </authorList>
    </citation>
    <scope>NUCLEOTIDE SEQUENCE [LARGE SCALE GENOMIC DNA]</scope>
    <source>
        <strain evidence="2 3">FI3</strain>
    </source>
</reference>
<dbReference type="Gene3D" id="1.25.40.20">
    <property type="entry name" value="Ankyrin repeat-containing domain"/>
    <property type="match status" value="1"/>
</dbReference>
<dbReference type="RefSeq" id="XP_014554159.1">
    <property type="nucleotide sequence ID" value="XM_014698673.1"/>
</dbReference>
<dbReference type="Proteomes" id="UP000054337">
    <property type="component" value="Unassembled WGS sequence"/>
</dbReference>
<dbReference type="AlphaFoldDB" id="W7E2J7"/>
<proteinExistence type="predicted"/>
<dbReference type="HOGENOM" id="CLU_594443_0_0_1"/>
<dbReference type="InterPro" id="IPR036770">
    <property type="entry name" value="Ankyrin_rpt-contain_sf"/>
</dbReference>
<dbReference type="PROSITE" id="PS50088">
    <property type="entry name" value="ANK_REPEAT"/>
    <property type="match status" value="1"/>
</dbReference>
<dbReference type="OrthoDB" id="341259at2759"/>
<keyword evidence="3" id="KW-1185">Reference proteome</keyword>